<accession>A0A0J7MYL9</accession>
<dbReference type="PANTHER" id="PTHR33481">
    <property type="entry name" value="REVERSE TRANSCRIPTASE"/>
    <property type="match status" value="1"/>
</dbReference>
<dbReference type="Proteomes" id="UP000036403">
    <property type="component" value="Unassembled WGS sequence"/>
</dbReference>
<reference evidence="2 3" key="1">
    <citation type="submission" date="2015-04" db="EMBL/GenBank/DDBJ databases">
        <title>Lasius niger genome sequencing.</title>
        <authorList>
            <person name="Konorov E.A."/>
            <person name="Nikitin M.A."/>
            <person name="Kirill M.V."/>
            <person name="Chang P."/>
        </authorList>
    </citation>
    <scope>NUCLEOTIDE SEQUENCE [LARGE SCALE GENOMIC DNA]</scope>
    <source>
        <tissue evidence="2">Whole</tissue>
    </source>
</reference>
<dbReference type="OrthoDB" id="7698238at2759"/>
<keyword evidence="2" id="KW-0695">RNA-directed DNA polymerase</keyword>
<organism evidence="2 3">
    <name type="scientific">Lasius niger</name>
    <name type="common">Black garden ant</name>
    <dbReference type="NCBI Taxonomy" id="67767"/>
    <lineage>
        <taxon>Eukaryota</taxon>
        <taxon>Metazoa</taxon>
        <taxon>Ecdysozoa</taxon>
        <taxon>Arthropoda</taxon>
        <taxon>Hexapoda</taxon>
        <taxon>Insecta</taxon>
        <taxon>Pterygota</taxon>
        <taxon>Neoptera</taxon>
        <taxon>Endopterygota</taxon>
        <taxon>Hymenoptera</taxon>
        <taxon>Apocrita</taxon>
        <taxon>Aculeata</taxon>
        <taxon>Formicoidea</taxon>
        <taxon>Formicidae</taxon>
        <taxon>Formicinae</taxon>
        <taxon>Lasius</taxon>
        <taxon>Lasius</taxon>
    </lineage>
</organism>
<protein>
    <submittedName>
        <fullName evidence="2">Reverse transcriptase</fullName>
    </submittedName>
</protein>
<keyword evidence="3" id="KW-1185">Reference proteome</keyword>
<dbReference type="PaxDb" id="67767-A0A0J7MYL9"/>
<dbReference type="InterPro" id="IPR000477">
    <property type="entry name" value="RT_dom"/>
</dbReference>
<dbReference type="PANTHER" id="PTHR33481:SF1">
    <property type="entry name" value="ENDONUCLEASE_EXONUCLEASE_PHOSPHATASE DOMAIN-CONTAINING PROTEIN-RELATED"/>
    <property type="match status" value="1"/>
</dbReference>
<dbReference type="EMBL" id="LBMM01013668">
    <property type="protein sequence ID" value="KMQ85535.1"/>
    <property type="molecule type" value="Genomic_DNA"/>
</dbReference>
<feature type="domain" description="Reverse transcriptase" evidence="1">
    <location>
        <begin position="205"/>
        <end position="315"/>
    </location>
</feature>
<keyword evidence="2" id="KW-0808">Transferase</keyword>
<gene>
    <name evidence="2" type="ORF">RF55_15855</name>
</gene>
<dbReference type="Pfam" id="PF00078">
    <property type="entry name" value="RVT_1"/>
    <property type="match status" value="1"/>
</dbReference>
<comment type="caution">
    <text evidence="2">The sequence shown here is derived from an EMBL/GenBank/DDBJ whole genome shotgun (WGS) entry which is preliminary data.</text>
</comment>
<evidence type="ECO:0000313" key="2">
    <source>
        <dbReference type="EMBL" id="KMQ85535.1"/>
    </source>
</evidence>
<dbReference type="AlphaFoldDB" id="A0A0J7MYL9"/>
<evidence type="ECO:0000259" key="1">
    <source>
        <dbReference type="Pfam" id="PF00078"/>
    </source>
</evidence>
<keyword evidence="2" id="KW-0548">Nucleotidyltransferase</keyword>
<proteinExistence type="predicted"/>
<sequence>MPRAKPRPQRAAYWWTEEIADLRRTSVQARRRFKRMRRRGLGDNDEGMAEALEHYRTSRNALSAAIKKSKARSWDEQLQDLNADPWGRPYKAVMKKLRRWTPPVTEALDTDVLDNILSTLFPQCDRVPELYIREPVAWEEEYEVSSVELAGIVKRLRAWGNKAPGPDGIPGKVWLYALTHLSEPVYQAAVYGLLKSRGVPPSLGRMREVGPNLHEKQFGFREKRSTTDAILRVRHLVESETGEGRVVIAIALDITNAFNTLPWGKVRGALIDHGAPPYLVEVVKAYLRDRSLEYRNKTGAQRGRAVSYGVPQGVVCYADDTIVLAGGNDWGDAKRMADLAVACVVRSNKGLGLKVAPHKTEAIYFHNGSRGKPPGAHVIVDGIPVQLGQSIKYLGLWLDGTWRFGDHFDRLAVKANGVAAALSRLLPNIGGPDDRVRKLYANVVNSVTLYGSPVWADEAMATRRIKDVLRQIQRRVAIRVVRGYRTVSHAAASALAGLPPMELQACTLKRVYERIKELRGMNFSVTERVRGVVRTQARRRMIEEWGDYLENVPPTNSGRRVVGAVRPVLDEWVDRSHGRMSF</sequence>
<feature type="non-terminal residue" evidence="2">
    <location>
        <position position="582"/>
    </location>
</feature>
<name>A0A0J7MYL9_LASNI</name>
<dbReference type="GO" id="GO:0003964">
    <property type="term" value="F:RNA-directed DNA polymerase activity"/>
    <property type="evidence" value="ECO:0007669"/>
    <property type="project" value="UniProtKB-KW"/>
</dbReference>
<evidence type="ECO:0000313" key="3">
    <source>
        <dbReference type="Proteomes" id="UP000036403"/>
    </source>
</evidence>